<keyword evidence="2" id="KW-1185">Reference proteome</keyword>
<dbReference type="Proteomes" id="UP000054481">
    <property type="component" value="Unassembled WGS sequence"/>
</dbReference>
<evidence type="ECO:0000313" key="1">
    <source>
        <dbReference type="EMBL" id="KJZ68229.1"/>
    </source>
</evidence>
<name>A0A0F8A063_9HYPO</name>
<accession>A0A0F8A063</accession>
<reference evidence="1 2" key="1">
    <citation type="journal article" date="2014" name="Genome Biol. Evol.">
        <title>Comparative genomics and transcriptomics analyses reveal divergent lifestyle features of nematode endoparasitic fungus Hirsutella minnesotensis.</title>
        <authorList>
            <person name="Lai Y."/>
            <person name="Liu K."/>
            <person name="Zhang X."/>
            <person name="Zhang X."/>
            <person name="Li K."/>
            <person name="Wang N."/>
            <person name="Shu C."/>
            <person name="Wu Y."/>
            <person name="Wang C."/>
            <person name="Bushley K.E."/>
            <person name="Xiang M."/>
            <person name="Liu X."/>
        </authorList>
    </citation>
    <scope>NUCLEOTIDE SEQUENCE [LARGE SCALE GENOMIC DNA]</scope>
    <source>
        <strain evidence="1 2">3608</strain>
    </source>
</reference>
<dbReference type="OrthoDB" id="4905726at2759"/>
<dbReference type="EMBL" id="KQ030970">
    <property type="protein sequence ID" value="KJZ68229.1"/>
    <property type="molecule type" value="Genomic_DNA"/>
</dbReference>
<evidence type="ECO:0000313" key="2">
    <source>
        <dbReference type="Proteomes" id="UP000054481"/>
    </source>
</evidence>
<dbReference type="AlphaFoldDB" id="A0A0F8A063"/>
<proteinExistence type="predicted"/>
<gene>
    <name evidence="1" type="ORF">HIM_12380</name>
</gene>
<sequence>MEPAAPSLDIAKKSLLDEGFVDLGDQDVGEHVWEFEQREFPFYTEDGMDFLLQHILRKSAIRSLVSWFFGDKRCVLAHCLRYGAWPGHIESFLGGRDAGRGALMVHLLAKRSTVDYYAKSHLHVFPAEKGARLTRELSQSALLEAGCEARGKNLSLGGSVILDARLGCEIREGYAITIIFMSEDLVARFRPPPMRLRNLPGLKTKVAAMQELSQNIGLNFVFGESIGTET</sequence>
<organism evidence="1 2">
    <name type="scientific">Hirsutella minnesotensis 3608</name>
    <dbReference type="NCBI Taxonomy" id="1043627"/>
    <lineage>
        <taxon>Eukaryota</taxon>
        <taxon>Fungi</taxon>
        <taxon>Dikarya</taxon>
        <taxon>Ascomycota</taxon>
        <taxon>Pezizomycotina</taxon>
        <taxon>Sordariomycetes</taxon>
        <taxon>Hypocreomycetidae</taxon>
        <taxon>Hypocreales</taxon>
        <taxon>Ophiocordycipitaceae</taxon>
        <taxon>Hirsutella</taxon>
    </lineage>
</organism>
<protein>
    <submittedName>
        <fullName evidence="1">Uncharacterized protein</fullName>
    </submittedName>
</protein>